<gene>
    <name evidence="1" type="ORF">UFOPK1726_01104</name>
</gene>
<dbReference type="AlphaFoldDB" id="A0A6J6FHS8"/>
<protein>
    <submittedName>
        <fullName evidence="1">Unannotated protein</fullName>
    </submittedName>
</protein>
<accession>A0A6J6FHS8</accession>
<dbReference type="EMBL" id="CAEZTT010000157">
    <property type="protein sequence ID" value="CAB4583968.1"/>
    <property type="molecule type" value="Genomic_DNA"/>
</dbReference>
<reference evidence="1" key="1">
    <citation type="submission" date="2020-05" db="EMBL/GenBank/DDBJ databases">
        <authorList>
            <person name="Chiriac C."/>
            <person name="Salcher M."/>
            <person name="Ghai R."/>
            <person name="Kavagutti S V."/>
        </authorList>
    </citation>
    <scope>NUCLEOTIDE SEQUENCE</scope>
</reference>
<sequence>MQIGAPAHEVLLIRLVPKSGDGGAEQQMLREAHLGMRRHFKRTQLDEAEAAGAAAGIKHLVDAELRAVRVARGIAEDVAEDAIDEPRRRRASLVILLLQLAEGQLKLKQRVIACLIDTRALAGGADEEAAEEVAEAGMVVPVAEQRFEQVGPAQEGRVFRSLTADDDVIAAAGAGVAAIDHEFLRAEPREPRLLVKGLGVVHEFVPLLHGMHVHLDHAGVRRDFDHLKARIIRRRRAFDDDRHFQSGGNIFDGGDEVEIVLRGHHRRHEDMQAAVSRLETDRGADDPARGLLRHREARLQIAECIVIAAQIGRQRLDLAALGLALAAVLAGDVVGSRGGWFRRSLHAVEPVGDGAEEVLAVLRTLRQVRPVAHRIGGIDPRIVGGRHPGQAVERQAQAHRRIAGDEIHRVVSHEPRTALPAHLAADLIALQRQNEAGHLVEPLLEDAGETLALEGIFEVRLERIDIHRQALLLPKIVKGIFIGRFEPFRIDAERGAQCEAEAIRLILRVTIAARLIGDERVIRPHRRTILAPVAAECPAWQWLARIPFALAVVQQAALSKLMAQALDELAAQETLLRTHRGGVPLLAVHVVDAYKGRLAAHRHAHIAFDEITVDLQAELFDLRPLLRRVGLRHTRRFKDARDLNLVLELHLTRVERTGDRCGAGRIWCGSQRQMPLAREQARGRIEAHPACAGQIHLAPGMQVREVHLRAAGAVERFHIRLQLDQIAAHESRGHAEMAEELAKQPRRVTARAAAKIQRLLRRLNARLEADHVADVLPEQLIDRHEEVDRARARAAFILRGRHHACFGQNAMRMRVRRLRVRCARMRQVGIFEQITPDAAQVLPQCRSERHLAMIRLQLVSQHRVVFEGHSLRLRFQEEVERIVHRHLRHQIYFHAELRRFLRKHQTREVVRLRVLLPVDEMLAGRDLQRVAQHWRAAVRRRPQTDDLRTQRNRPVVFVCGDMAESDVDGHGLGLPF</sequence>
<proteinExistence type="predicted"/>
<evidence type="ECO:0000313" key="1">
    <source>
        <dbReference type="EMBL" id="CAB4583968.1"/>
    </source>
</evidence>
<organism evidence="1">
    <name type="scientific">freshwater metagenome</name>
    <dbReference type="NCBI Taxonomy" id="449393"/>
    <lineage>
        <taxon>unclassified sequences</taxon>
        <taxon>metagenomes</taxon>
        <taxon>ecological metagenomes</taxon>
    </lineage>
</organism>
<name>A0A6J6FHS8_9ZZZZ</name>